<dbReference type="InterPro" id="IPR001283">
    <property type="entry name" value="CRISP-related"/>
</dbReference>
<dbReference type="AlphaFoldDB" id="A0A8C8UL03"/>
<name>A0A8C8UL03_PERMB</name>
<keyword evidence="6" id="KW-1185">Reference proteome</keyword>
<dbReference type="SMART" id="SM00198">
    <property type="entry name" value="SCP"/>
    <property type="match status" value="1"/>
</dbReference>
<evidence type="ECO:0000256" key="2">
    <source>
        <dbReference type="PROSITE-ProRule" id="PRU01005"/>
    </source>
</evidence>
<dbReference type="GeneTree" id="ENSGT00940000162013"/>
<dbReference type="InterPro" id="IPR003582">
    <property type="entry name" value="ShKT_dom"/>
</dbReference>
<proteinExistence type="inferred from homology"/>
<dbReference type="Proteomes" id="UP000694547">
    <property type="component" value="Unassembled WGS sequence"/>
</dbReference>
<dbReference type="InterPro" id="IPR013871">
    <property type="entry name" value="Cysteine_rich_secretory"/>
</dbReference>
<evidence type="ECO:0000313" key="5">
    <source>
        <dbReference type="Ensembl" id="ENSPEMP00000033357.1"/>
    </source>
</evidence>
<dbReference type="InterPro" id="IPR042076">
    <property type="entry name" value="Crisp-like_dom"/>
</dbReference>
<dbReference type="SUPFAM" id="SSF57546">
    <property type="entry name" value="Crisp domain-like"/>
    <property type="match status" value="1"/>
</dbReference>
<sequence>MTLFPLLLFLAANKNFEDLSTTKESVQEEIVNKHNQLRRMVSPPGSDLLKMQWSNDARVNAQRWASQCTYEHSSPDVRTTNIRCGENIFRANYPASWSHVIQTWYDEVNDFKFASDPNPIDASVGHYTQVRKSTLSVNAKVYREKLKVFDVFHFNFSGNTVRRQYIPYSIGKPCGLCPDHCEDGLCTNGCEHEDRFSNCAEVKASVMCEDPIVLKNCKATYYCEGKIH</sequence>
<evidence type="ECO:0000313" key="6">
    <source>
        <dbReference type="Proteomes" id="UP000694547"/>
    </source>
</evidence>
<accession>A0A8C8UL03</accession>
<organism evidence="5 6">
    <name type="scientific">Peromyscus maniculatus bairdii</name>
    <name type="common">Prairie deer mouse</name>
    <dbReference type="NCBI Taxonomy" id="230844"/>
    <lineage>
        <taxon>Eukaryota</taxon>
        <taxon>Metazoa</taxon>
        <taxon>Chordata</taxon>
        <taxon>Craniata</taxon>
        <taxon>Vertebrata</taxon>
        <taxon>Euteleostomi</taxon>
        <taxon>Mammalia</taxon>
        <taxon>Eutheria</taxon>
        <taxon>Euarchontoglires</taxon>
        <taxon>Glires</taxon>
        <taxon>Rodentia</taxon>
        <taxon>Myomorpha</taxon>
        <taxon>Muroidea</taxon>
        <taxon>Cricetidae</taxon>
        <taxon>Neotominae</taxon>
        <taxon>Peromyscus</taxon>
    </lineage>
</organism>
<dbReference type="SUPFAM" id="SSF55797">
    <property type="entry name" value="PR-1-like"/>
    <property type="match status" value="1"/>
</dbReference>
<dbReference type="PROSITE" id="PS51670">
    <property type="entry name" value="SHKT"/>
    <property type="match status" value="1"/>
</dbReference>
<reference evidence="5" key="2">
    <citation type="submission" date="2025-08" db="UniProtKB">
        <authorList>
            <consortium name="Ensembl"/>
        </authorList>
    </citation>
    <scope>IDENTIFICATION</scope>
</reference>
<reference evidence="6" key="1">
    <citation type="submission" date="2018-10" db="EMBL/GenBank/DDBJ databases">
        <title>Improved assembly of the deer mouse Peromyscus maniculatus genome.</title>
        <authorList>
            <person name="Lassance J.-M."/>
            <person name="Hoekstra H.E."/>
        </authorList>
    </citation>
    <scope>NUCLEOTIDE SEQUENCE [LARGE SCALE GENOMIC DNA]</scope>
</reference>
<dbReference type="Gene3D" id="3.40.33.10">
    <property type="entry name" value="CAP"/>
    <property type="match status" value="1"/>
</dbReference>
<dbReference type="InterPro" id="IPR035940">
    <property type="entry name" value="CAP_sf"/>
</dbReference>
<evidence type="ECO:0000256" key="3">
    <source>
        <dbReference type="SAM" id="SignalP"/>
    </source>
</evidence>
<dbReference type="FunFam" id="3.40.33.10:FF:000005">
    <property type="entry name" value="Cysteine-rich secretory protein 2"/>
    <property type="match status" value="1"/>
</dbReference>
<comment type="similarity">
    <text evidence="1">Belongs to the CRISP family.</text>
</comment>
<feature type="chain" id="PRO_5034539441" description="ShKT domain-containing protein" evidence="3">
    <location>
        <begin position="17"/>
        <end position="228"/>
    </location>
</feature>
<feature type="signal peptide" evidence="3">
    <location>
        <begin position="1"/>
        <end position="16"/>
    </location>
</feature>
<dbReference type="PANTHER" id="PTHR10334">
    <property type="entry name" value="CYSTEINE-RICH SECRETORY PROTEIN-RELATED"/>
    <property type="match status" value="1"/>
</dbReference>
<protein>
    <recommendedName>
        <fullName evidence="4">ShKT domain-containing protein</fullName>
    </recommendedName>
</protein>
<dbReference type="Pfam" id="PF00188">
    <property type="entry name" value="CAP"/>
    <property type="match status" value="1"/>
</dbReference>
<reference evidence="5" key="3">
    <citation type="submission" date="2025-09" db="UniProtKB">
        <authorList>
            <consortium name="Ensembl"/>
        </authorList>
    </citation>
    <scope>IDENTIFICATION</scope>
</reference>
<dbReference type="Pfam" id="PF08562">
    <property type="entry name" value="Crisp"/>
    <property type="match status" value="1"/>
</dbReference>
<feature type="disulfide bond" evidence="2">
    <location>
        <begin position="199"/>
        <end position="217"/>
    </location>
</feature>
<comment type="caution">
    <text evidence="2">Lacks conserved residue(s) required for the propagation of feature annotation.</text>
</comment>
<evidence type="ECO:0000256" key="1">
    <source>
        <dbReference type="ARBA" id="ARBA00009923"/>
    </source>
</evidence>
<keyword evidence="3" id="KW-0732">Signal</keyword>
<keyword evidence="2" id="KW-1015">Disulfide bond</keyword>
<dbReference type="Ensembl" id="ENSPEMT00000039240.1">
    <property type="protein sequence ID" value="ENSPEMP00000033357.1"/>
    <property type="gene ID" value="ENSPEMG00000029434.1"/>
</dbReference>
<evidence type="ECO:0000259" key="4">
    <source>
        <dbReference type="PROSITE" id="PS51670"/>
    </source>
</evidence>
<dbReference type="Gene3D" id="1.10.10.740">
    <property type="entry name" value="Crisp domain"/>
    <property type="match status" value="1"/>
</dbReference>
<dbReference type="InterPro" id="IPR014044">
    <property type="entry name" value="CAP_dom"/>
</dbReference>
<feature type="domain" description="ShKT" evidence="4">
    <location>
        <begin position="190"/>
        <end position="223"/>
    </location>
</feature>